<dbReference type="NCBIfam" id="TIGR00360">
    <property type="entry name" value="ComEC_N-term"/>
    <property type="match status" value="1"/>
</dbReference>
<evidence type="ECO:0000313" key="9">
    <source>
        <dbReference type="Proteomes" id="UP000002574"/>
    </source>
</evidence>
<feature type="transmembrane region" description="Helical" evidence="6">
    <location>
        <begin position="299"/>
        <end position="326"/>
    </location>
</feature>
<keyword evidence="4 6" id="KW-1133">Transmembrane helix</keyword>
<dbReference type="eggNOG" id="COG0658">
    <property type="taxonomic scope" value="Bacteria"/>
</dbReference>
<evidence type="ECO:0000256" key="4">
    <source>
        <dbReference type="ARBA" id="ARBA00022989"/>
    </source>
</evidence>
<evidence type="ECO:0000313" key="8">
    <source>
        <dbReference type="EMBL" id="BAI69293.1"/>
    </source>
</evidence>
<evidence type="ECO:0000256" key="5">
    <source>
        <dbReference type="ARBA" id="ARBA00023136"/>
    </source>
</evidence>
<dbReference type="Proteomes" id="UP000002574">
    <property type="component" value="Chromosome"/>
</dbReference>
<dbReference type="Pfam" id="PF03772">
    <property type="entry name" value="Competence"/>
    <property type="match status" value="1"/>
</dbReference>
<dbReference type="EMBL" id="AP011112">
    <property type="protein sequence ID" value="BAI69293.1"/>
    <property type="molecule type" value="Genomic_DNA"/>
</dbReference>
<feature type="transmembrane region" description="Helical" evidence="6">
    <location>
        <begin position="217"/>
        <end position="234"/>
    </location>
</feature>
<feature type="domain" description="ComEC/Rec2-related protein" evidence="7">
    <location>
        <begin position="148"/>
        <end position="400"/>
    </location>
</feature>
<protein>
    <recommendedName>
        <fullName evidence="7">ComEC/Rec2-related protein domain-containing protein</fullName>
    </recommendedName>
</protein>
<feature type="transmembrane region" description="Helical" evidence="6">
    <location>
        <begin position="261"/>
        <end position="278"/>
    </location>
</feature>
<evidence type="ECO:0000256" key="6">
    <source>
        <dbReference type="SAM" id="Phobius"/>
    </source>
</evidence>
<sequence length="421" mass="47179">MGETERHLKQLALFFVAILIAFLRSEGGQKQDPDDLGKGRLVLTVEGVPHVEANRLKVRVRVLGGDFSKTYGKTGYLTLFGAESIPSKSFEVLGKVKLNNGRVFIYASYKDIKSLVFTGKSIRGLFMQRVEERVKDQEVKGLVFSYLFGESQEVLPFEYQASFFSTGLLHLLVVSGAHLTLIAIILRFLLPGVYGLLLSLVGVSLYTFFIVPPDPPVLRAYIMIFMALLIKLSYHRPDYLSLLLFSACVLLFLFPDYVSSYSFWLSFMATLYIVLALRHTEKIKEAISSENLYRVFMSFWTSFFAFFGTCSIVATFSLITPVGILLTPLLSLPFLLFTAYGVLELLTFFSLPSFPLEVLGKLILKLVSLFSFAGFTLNVPISVFQAVFVGAVGGALLYFLKNWWKLLAALPTVLFLLPLLL</sequence>
<keyword evidence="2" id="KW-1003">Cell membrane</keyword>
<reference evidence="8 9" key="1">
    <citation type="journal article" date="2010" name="J. Bacteriol.">
        <title>Complete genome sequence of the thermophilic, obligately chemolithoautotrophic hydrogen-oxidizing bacterium Hydrogenobacter thermophilus TK-6.</title>
        <authorList>
            <person name="Arai H."/>
            <person name="Kanbe H."/>
            <person name="Ishii M."/>
            <person name="Igarashi Y."/>
        </authorList>
    </citation>
    <scope>NUCLEOTIDE SEQUENCE [LARGE SCALE GENOMIC DNA]</scope>
    <source>
        <strain evidence="9">DSM 6534 / IAM 12695 / TK-6 [Tokyo]</strain>
    </source>
</reference>
<dbReference type="PANTHER" id="PTHR30619:SF7">
    <property type="entry name" value="BETA-LACTAMASE DOMAIN PROTEIN"/>
    <property type="match status" value="1"/>
</dbReference>
<organism evidence="8 9">
    <name type="scientific">Hydrogenobacter thermophilus (strain DSM 6534 / IAM 12695 / TK-6)</name>
    <dbReference type="NCBI Taxonomy" id="608538"/>
    <lineage>
        <taxon>Bacteria</taxon>
        <taxon>Pseudomonadati</taxon>
        <taxon>Aquificota</taxon>
        <taxon>Aquificia</taxon>
        <taxon>Aquificales</taxon>
        <taxon>Aquificaceae</taxon>
        <taxon>Hydrogenobacter</taxon>
    </lineage>
</organism>
<evidence type="ECO:0000256" key="3">
    <source>
        <dbReference type="ARBA" id="ARBA00022692"/>
    </source>
</evidence>
<feature type="transmembrane region" description="Helical" evidence="6">
    <location>
        <begin position="332"/>
        <end position="354"/>
    </location>
</feature>
<dbReference type="STRING" id="608538.HTH_0833"/>
<evidence type="ECO:0000259" key="7">
    <source>
        <dbReference type="Pfam" id="PF03772"/>
    </source>
</evidence>
<keyword evidence="9" id="KW-1185">Reference proteome</keyword>
<dbReference type="InterPro" id="IPR052159">
    <property type="entry name" value="Competence_DNA_uptake"/>
</dbReference>
<feature type="transmembrane region" description="Helical" evidence="6">
    <location>
        <begin position="403"/>
        <end position="420"/>
    </location>
</feature>
<dbReference type="KEGG" id="hth:HTH_0833"/>
<dbReference type="PANTHER" id="PTHR30619">
    <property type="entry name" value="DNA INTERNALIZATION/COMPETENCE PROTEIN COMEC/REC2"/>
    <property type="match status" value="1"/>
</dbReference>
<dbReference type="InterPro" id="IPR004477">
    <property type="entry name" value="ComEC_N"/>
</dbReference>
<evidence type="ECO:0000256" key="1">
    <source>
        <dbReference type="ARBA" id="ARBA00004651"/>
    </source>
</evidence>
<name>D3DHJ1_HYDTT</name>
<dbReference type="GO" id="GO:0005886">
    <property type="term" value="C:plasma membrane"/>
    <property type="evidence" value="ECO:0007669"/>
    <property type="project" value="UniProtKB-SubCell"/>
</dbReference>
<feature type="transmembrane region" description="Helical" evidence="6">
    <location>
        <begin position="193"/>
        <end position="211"/>
    </location>
</feature>
<dbReference type="OrthoDB" id="13619at2"/>
<gene>
    <name evidence="8" type="ordered locus">HTH_0833</name>
</gene>
<keyword evidence="5 6" id="KW-0472">Membrane</keyword>
<dbReference type="KEGG" id="hte:Hydth_0833"/>
<keyword evidence="3 6" id="KW-0812">Transmembrane</keyword>
<feature type="transmembrane region" description="Helical" evidence="6">
    <location>
        <begin position="366"/>
        <end position="397"/>
    </location>
</feature>
<dbReference type="AlphaFoldDB" id="D3DHJ1"/>
<accession>D3DHJ1</accession>
<comment type="subcellular location">
    <subcellularLocation>
        <location evidence="1">Cell membrane</location>
        <topology evidence="1">Multi-pass membrane protein</topology>
    </subcellularLocation>
</comment>
<dbReference type="RefSeq" id="WP_012963474.1">
    <property type="nucleotide sequence ID" value="NC_013799.1"/>
</dbReference>
<proteinExistence type="predicted"/>
<feature type="transmembrane region" description="Helical" evidence="6">
    <location>
        <begin position="239"/>
        <end position="255"/>
    </location>
</feature>
<feature type="transmembrane region" description="Helical" evidence="6">
    <location>
        <begin position="163"/>
        <end position="186"/>
    </location>
</feature>
<evidence type="ECO:0000256" key="2">
    <source>
        <dbReference type="ARBA" id="ARBA00022475"/>
    </source>
</evidence>